<accession>J3L9T6</accession>
<sequence>MLIVSASSKANRLEALVGSLPLPSSGQCSSTYINRSYFGFFNHQIRKIPSLTVCYFSITICHH</sequence>
<organism evidence="1">
    <name type="scientific">Oryza brachyantha</name>
    <name type="common">malo sina</name>
    <dbReference type="NCBI Taxonomy" id="4533"/>
    <lineage>
        <taxon>Eukaryota</taxon>
        <taxon>Viridiplantae</taxon>
        <taxon>Streptophyta</taxon>
        <taxon>Embryophyta</taxon>
        <taxon>Tracheophyta</taxon>
        <taxon>Spermatophyta</taxon>
        <taxon>Magnoliopsida</taxon>
        <taxon>Liliopsida</taxon>
        <taxon>Poales</taxon>
        <taxon>Poaceae</taxon>
        <taxon>BOP clade</taxon>
        <taxon>Oryzoideae</taxon>
        <taxon>Oryzeae</taxon>
        <taxon>Oryzinae</taxon>
        <taxon>Oryza</taxon>
    </lineage>
</organism>
<name>J3L9T6_ORYBR</name>
<protein>
    <submittedName>
        <fullName evidence="1">Uncharacterized protein</fullName>
    </submittedName>
</protein>
<dbReference type="Proteomes" id="UP000006038">
    <property type="component" value="Unassembled WGS sequence"/>
</dbReference>
<evidence type="ECO:0000313" key="2">
    <source>
        <dbReference type="Proteomes" id="UP000006038"/>
    </source>
</evidence>
<dbReference type="EnsemblPlants" id="OB02G14030.1">
    <property type="protein sequence ID" value="OB02G14030.1"/>
    <property type="gene ID" value="OB02G14030"/>
</dbReference>
<reference evidence="1" key="1">
    <citation type="submission" date="2013-04" db="UniProtKB">
        <authorList>
            <consortium name="EnsemblPlants"/>
        </authorList>
    </citation>
    <scope>IDENTIFICATION</scope>
</reference>
<dbReference type="AlphaFoldDB" id="J3L9T6"/>
<dbReference type="HOGENOM" id="CLU_2889396_0_0_1"/>
<keyword evidence="2" id="KW-1185">Reference proteome</keyword>
<proteinExistence type="predicted"/>
<dbReference type="Gramene" id="OB02G14030.1">
    <property type="protein sequence ID" value="OB02G14030.1"/>
    <property type="gene ID" value="OB02G14030"/>
</dbReference>
<evidence type="ECO:0000313" key="1">
    <source>
        <dbReference type="EnsemblPlants" id="OB02G14030.1"/>
    </source>
</evidence>